<dbReference type="PANTHER" id="PTHR10687">
    <property type="entry name" value="SECRETORY CARRIER-ASSOCIATED MEMBRANE PROTEIN SCAMP"/>
    <property type="match status" value="1"/>
</dbReference>
<dbReference type="InterPro" id="IPR007273">
    <property type="entry name" value="SCAMP"/>
</dbReference>
<dbReference type="Pfam" id="PF04144">
    <property type="entry name" value="SCAMP"/>
    <property type="match status" value="1"/>
</dbReference>
<dbReference type="PANTHER" id="PTHR10687:SF2">
    <property type="entry name" value="SECRETORY CARRIER-ASSOCIATED MEMBRANE PROTEIN"/>
    <property type="match status" value="1"/>
</dbReference>
<comment type="similarity">
    <text evidence="5">Belongs to the SCAMP family.</text>
</comment>
<feature type="transmembrane region" description="Helical" evidence="5">
    <location>
        <begin position="238"/>
        <end position="264"/>
    </location>
</feature>
<name>A0A8K0CE03_IGNLU</name>
<evidence type="ECO:0000256" key="3">
    <source>
        <dbReference type="ARBA" id="ARBA00022989"/>
    </source>
</evidence>
<dbReference type="GO" id="GO:0055038">
    <property type="term" value="C:recycling endosome membrane"/>
    <property type="evidence" value="ECO:0007669"/>
    <property type="project" value="TreeGrafter"/>
</dbReference>
<reference evidence="6" key="1">
    <citation type="submission" date="2019-08" db="EMBL/GenBank/DDBJ databases">
        <title>The genome of the North American firefly Photinus pyralis.</title>
        <authorList>
            <consortium name="Photinus pyralis genome working group"/>
            <person name="Fallon T.R."/>
            <person name="Sander Lower S.E."/>
            <person name="Weng J.-K."/>
        </authorList>
    </citation>
    <scope>NUCLEOTIDE SEQUENCE</scope>
    <source>
        <strain evidence="6">TRF0915ILg1</strain>
        <tissue evidence="6">Whole body</tissue>
    </source>
</reference>
<dbReference type="Proteomes" id="UP000801492">
    <property type="component" value="Unassembled WGS sequence"/>
</dbReference>
<organism evidence="6 7">
    <name type="scientific">Ignelater luminosus</name>
    <name type="common">Cucubano</name>
    <name type="synonym">Pyrophorus luminosus</name>
    <dbReference type="NCBI Taxonomy" id="2038154"/>
    <lineage>
        <taxon>Eukaryota</taxon>
        <taxon>Metazoa</taxon>
        <taxon>Ecdysozoa</taxon>
        <taxon>Arthropoda</taxon>
        <taxon>Hexapoda</taxon>
        <taxon>Insecta</taxon>
        <taxon>Pterygota</taxon>
        <taxon>Neoptera</taxon>
        <taxon>Endopterygota</taxon>
        <taxon>Coleoptera</taxon>
        <taxon>Polyphaga</taxon>
        <taxon>Elateriformia</taxon>
        <taxon>Elateroidea</taxon>
        <taxon>Elateridae</taxon>
        <taxon>Agrypninae</taxon>
        <taxon>Pyrophorini</taxon>
        <taxon>Ignelater</taxon>
    </lineage>
</organism>
<comment type="caution">
    <text evidence="6">The sequence shown here is derived from an EMBL/GenBank/DDBJ whole genome shotgun (WGS) entry which is preliminary data.</text>
</comment>
<dbReference type="EMBL" id="VTPC01090290">
    <property type="protein sequence ID" value="KAF2883806.1"/>
    <property type="molecule type" value="Genomic_DNA"/>
</dbReference>
<comment type="subcellular location">
    <subcellularLocation>
        <location evidence="1 5">Membrane</location>
        <topology evidence="1 5">Multi-pass membrane protein</topology>
    </subcellularLocation>
</comment>
<dbReference type="AlphaFoldDB" id="A0A8K0CE03"/>
<feature type="transmembrane region" description="Helical" evidence="5">
    <location>
        <begin position="198"/>
        <end position="218"/>
    </location>
</feature>
<evidence type="ECO:0000256" key="2">
    <source>
        <dbReference type="ARBA" id="ARBA00022692"/>
    </source>
</evidence>
<sequence>MKVGEKVSGKTYVGKEWNNNIKVEVKKKKKLWKKYLNNKSTCQYSEYKNQRKVVKDMVKYRTRKKYPNLQQLKDFDDDQEMVIFSAINSPAEENVIPINRSKNFPPLPKGCWFKPCFYQDIEVEIPVELHDITRNLFGFWIYHIVINLLNVCGGIFMLNLMIIALGMLYVFLFTIVSYMCWFRPAYNAFSAKNSSMNLVTFLVVSLLQLLIEVVQTIGPDNFGTVGILTVIDKWEETIPILSMFNMIISFAFGCCVIGNIYFIIQVYLIYRASPTSLNQAQNELKAIFFIHK</sequence>
<keyword evidence="7" id="KW-1185">Reference proteome</keyword>
<dbReference type="OrthoDB" id="242866at2759"/>
<keyword evidence="3 5" id="KW-1133">Transmembrane helix</keyword>
<accession>A0A8K0CE03</accession>
<evidence type="ECO:0000256" key="5">
    <source>
        <dbReference type="RuleBase" id="RU363122"/>
    </source>
</evidence>
<feature type="transmembrane region" description="Helical" evidence="5">
    <location>
        <begin position="139"/>
        <end position="162"/>
    </location>
</feature>
<evidence type="ECO:0000313" key="7">
    <source>
        <dbReference type="Proteomes" id="UP000801492"/>
    </source>
</evidence>
<gene>
    <name evidence="6" type="ORF">ILUMI_22392</name>
</gene>
<proteinExistence type="inferred from homology"/>
<evidence type="ECO:0000256" key="4">
    <source>
        <dbReference type="ARBA" id="ARBA00023136"/>
    </source>
</evidence>
<keyword evidence="2 5" id="KW-0812">Transmembrane</keyword>
<evidence type="ECO:0000313" key="6">
    <source>
        <dbReference type="EMBL" id="KAF2883806.1"/>
    </source>
</evidence>
<feature type="transmembrane region" description="Helical" evidence="5">
    <location>
        <begin position="168"/>
        <end position="186"/>
    </location>
</feature>
<evidence type="ECO:0000256" key="1">
    <source>
        <dbReference type="ARBA" id="ARBA00004141"/>
    </source>
</evidence>
<keyword evidence="4 5" id="KW-0472">Membrane</keyword>
<protein>
    <recommendedName>
        <fullName evidence="5">Secretory carrier-associated membrane protein</fullName>
        <shortName evidence="5">Secretory carrier membrane protein</shortName>
    </recommendedName>
</protein>
<dbReference type="GO" id="GO:0032588">
    <property type="term" value="C:trans-Golgi network membrane"/>
    <property type="evidence" value="ECO:0007669"/>
    <property type="project" value="TreeGrafter"/>
</dbReference>
<dbReference type="GO" id="GO:0015031">
    <property type="term" value="P:protein transport"/>
    <property type="evidence" value="ECO:0007669"/>
    <property type="project" value="InterPro"/>
</dbReference>
<keyword evidence="5" id="KW-0813">Transport</keyword>